<dbReference type="Proteomes" id="UP001500021">
    <property type="component" value="Unassembled WGS sequence"/>
</dbReference>
<evidence type="ECO:0000256" key="1">
    <source>
        <dbReference type="SAM" id="SignalP"/>
    </source>
</evidence>
<sequence length="164" mass="18569">MMKLILLFVSLSFSLSAYSDNDFSLYLVRHAEKQSDKDNPSLTSCGLFRAKQLATMLSETGINKVYSTSYQRTLQTATPFAMQSSLSVKHYSPKNLADFAFQLKQQQQSSLIVGHSNTTPKLVELLTGKKVTKLSEDNYQMLYQIQFINNEVILTVLKQPLQCK</sequence>
<evidence type="ECO:0000313" key="2">
    <source>
        <dbReference type="EMBL" id="GAA0823698.1"/>
    </source>
</evidence>
<keyword evidence="3" id="KW-1185">Reference proteome</keyword>
<protein>
    <recommendedName>
        <fullName evidence="4">Histidine phosphatase family protein</fullName>
    </recommendedName>
</protein>
<dbReference type="RefSeq" id="WP_343818984.1">
    <property type="nucleotide sequence ID" value="NZ_BAAAFA010000015.1"/>
</dbReference>
<dbReference type="InterPro" id="IPR013078">
    <property type="entry name" value="His_Pase_superF_clade-1"/>
</dbReference>
<dbReference type="SUPFAM" id="SSF53254">
    <property type="entry name" value="Phosphoglycerate mutase-like"/>
    <property type="match status" value="1"/>
</dbReference>
<feature type="signal peptide" evidence="1">
    <location>
        <begin position="1"/>
        <end position="19"/>
    </location>
</feature>
<dbReference type="InterPro" id="IPR029033">
    <property type="entry name" value="His_PPase_superfam"/>
</dbReference>
<name>A0ABN1LB43_9GAMM</name>
<reference evidence="2 3" key="1">
    <citation type="journal article" date="2019" name="Int. J. Syst. Evol. Microbiol.">
        <title>The Global Catalogue of Microorganisms (GCM) 10K type strain sequencing project: providing services to taxonomists for standard genome sequencing and annotation.</title>
        <authorList>
            <consortium name="The Broad Institute Genomics Platform"/>
            <consortium name="The Broad Institute Genome Sequencing Center for Infectious Disease"/>
            <person name="Wu L."/>
            <person name="Ma J."/>
        </authorList>
    </citation>
    <scope>NUCLEOTIDE SEQUENCE [LARGE SCALE GENOMIC DNA]</scope>
    <source>
        <strain evidence="2 3">JCM 15608</strain>
    </source>
</reference>
<organism evidence="2 3">
    <name type="scientific">Colwellia asteriadis</name>
    <dbReference type="NCBI Taxonomy" id="517723"/>
    <lineage>
        <taxon>Bacteria</taxon>
        <taxon>Pseudomonadati</taxon>
        <taxon>Pseudomonadota</taxon>
        <taxon>Gammaproteobacteria</taxon>
        <taxon>Alteromonadales</taxon>
        <taxon>Colwelliaceae</taxon>
        <taxon>Colwellia</taxon>
    </lineage>
</organism>
<dbReference type="Gene3D" id="3.40.50.1240">
    <property type="entry name" value="Phosphoglycerate mutase-like"/>
    <property type="match status" value="1"/>
</dbReference>
<gene>
    <name evidence="2" type="ORF">GCM10009111_33750</name>
</gene>
<proteinExistence type="predicted"/>
<accession>A0ABN1LB43</accession>
<evidence type="ECO:0008006" key="4">
    <source>
        <dbReference type="Google" id="ProtNLM"/>
    </source>
</evidence>
<feature type="chain" id="PRO_5045903204" description="Histidine phosphatase family protein" evidence="1">
    <location>
        <begin position="20"/>
        <end position="164"/>
    </location>
</feature>
<dbReference type="CDD" id="cd07040">
    <property type="entry name" value="HP"/>
    <property type="match status" value="1"/>
</dbReference>
<dbReference type="Pfam" id="PF00300">
    <property type="entry name" value="His_Phos_1"/>
    <property type="match status" value="1"/>
</dbReference>
<keyword evidence="1" id="KW-0732">Signal</keyword>
<dbReference type="EMBL" id="BAAAFA010000015">
    <property type="protein sequence ID" value="GAA0823698.1"/>
    <property type="molecule type" value="Genomic_DNA"/>
</dbReference>
<comment type="caution">
    <text evidence="2">The sequence shown here is derived from an EMBL/GenBank/DDBJ whole genome shotgun (WGS) entry which is preliminary data.</text>
</comment>
<evidence type="ECO:0000313" key="3">
    <source>
        <dbReference type="Proteomes" id="UP001500021"/>
    </source>
</evidence>